<reference evidence="1" key="1">
    <citation type="submission" date="2020-03" db="EMBL/GenBank/DDBJ databases">
        <title>The deep terrestrial virosphere.</title>
        <authorList>
            <person name="Holmfeldt K."/>
            <person name="Nilsson E."/>
            <person name="Simone D."/>
            <person name="Lopez-Fernandez M."/>
            <person name="Wu X."/>
            <person name="de Brujin I."/>
            <person name="Lundin D."/>
            <person name="Andersson A."/>
            <person name="Bertilsson S."/>
            <person name="Dopson M."/>
        </authorList>
    </citation>
    <scope>NUCLEOTIDE SEQUENCE</scope>
    <source>
        <strain evidence="1">TM448A01521</strain>
    </source>
</reference>
<evidence type="ECO:0000313" key="1">
    <source>
        <dbReference type="EMBL" id="QJA49875.1"/>
    </source>
</evidence>
<dbReference type="AlphaFoldDB" id="A0A6H1ZRH2"/>
<organism evidence="1">
    <name type="scientific">viral metagenome</name>
    <dbReference type="NCBI Taxonomy" id="1070528"/>
    <lineage>
        <taxon>unclassified sequences</taxon>
        <taxon>metagenomes</taxon>
        <taxon>organismal metagenomes</taxon>
    </lineage>
</organism>
<name>A0A6H1ZRH2_9ZZZZ</name>
<accession>A0A6H1ZRH2</accession>
<dbReference type="EMBL" id="MT144160">
    <property type="protein sequence ID" value="QJA49875.1"/>
    <property type="molecule type" value="Genomic_DNA"/>
</dbReference>
<sequence length="86" mass="10421">MATLAELRQCCEELEIDSSNLTREEMEDNIRSIFDKKYSNRKYLISADQFSEILLKFVTKKYDYYIKDKEGNELKYNYKKERKKEG</sequence>
<proteinExistence type="predicted"/>
<protein>
    <submittedName>
        <fullName evidence="1">Uncharacterized protein</fullName>
    </submittedName>
</protein>
<gene>
    <name evidence="1" type="ORF">TM448A01521_0010</name>
</gene>